<feature type="transmembrane region" description="Helical" evidence="5">
    <location>
        <begin position="348"/>
        <end position="365"/>
    </location>
</feature>
<dbReference type="Gene3D" id="3.30.750.24">
    <property type="entry name" value="STAS domain"/>
    <property type="match status" value="1"/>
</dbReference>
<sequence>MRLFPTLQNYSRSWLKDDLGAGLIVAILIVPQAIAYAFLAGLPAETGLYAAILPLLFYALIGTSPTLAVGPVAIVSLMTLEALAPLASDQLTLAAYATTLALLVAAFLLLFYVIGLGRWTTFISHSVISAFTSAAAIVIVLNQIKHLSGLSIGRDGPFYQPLLSLIQQSHQIVLPALILGLIILLFLLIWPRITRGSLAKTGPLFAVAGGILVVTVGQINIDTVGDIPSGLPQFQLPQLLLHHWQQLEWQQLLPSAAIIALIGYLESLSVASAMALQTRSRIEPNRELLALGLANAAAALTQAYPVAGGFGRSMVNLAAGARTQLAAVVTAVVVALVCLFFSDWFTQLPNTVLGAIIIAAVLPLIKWRDGLHAWRYQKSDGLIWLITFSAVLISNAETGIFIGISLSLLLYLKRTSEPHIAEVGRYQDSDHFRNIQRHEVTTSPEILLIRVDENLYFANSQFLQDYINQRISQSPQVRHVILIGSAINHIDFDGYETLQRMLTQLRQKQILLHLAEFKGPVMDQLQASDLLSKLAPGQVFFTASDALRQLGGK</sequence>
<dbReference type="InterPro" id="IPR011547">
    <property type="entry name" value="SLC26A/SulP_dom"/>
</dbReference>
<evidence type="ECO:0000256" key="2">
    <source>
        <dbReference type="ARBA" id="ARBA00022692"/>
    </source>
</evidence>
<keyword evidence="2 5" id="KW-0812">Transmembrane</keyword>
<feature type="transmembrane region" description="Helical" evidence="5">
    <location>
        <begin position="202"/>
        <end position="221"/>
    </location>
</feature>
<evidence type="ECO:0000256" key="3">
    <source>
        <dbReference type="ARBA" id="ARBA00022989"/>
    </source>
</evidence>
<dbReference type="NCBIfam" id="TIGR00815">
    <property type="entry name" value="sulP"/>
    <property type="match status" value="1"/>
</dbReference>
<feature type="transmembrane region" description="Helical" evidence="5">
    <location>
        <begin position="319"/>
        <end position="341"/>
    </location>
</feature>
<dbReference type="PANTHER" id="PTHR11814">
    <property type="entry name" value="SULFATE TRANSPORTER"/>
    <property type="match status" value="1"/>
</dbReference>
<keyword evidence="4 5" id="KW-0472">Membrane</keyword>
<comment type="caution">
    <text evidence="7">The sequence shown here is derived from an EMBL/GenBank/DDBJ whole genome shotgun (WGS) entry which is preliminary data.</text>
</comment>
<feature type="domain" description="STAS" evidence="6">
    <location>
        <begin position="436"/>
        <end position="550"/>
    </location>
</feature>
<keyword evidence="3 5" id="KW-1133">Transmembrane helix</keyword>
<dbReference type="Proteomes" id="UP001595722">
    <property type="component" value="Unassembled WGS sequence"/>
</dbReference>
<feature type="transmembrane region" description="Helical" evidence="5">
    <location>
        <begin position="385"/>
        <end position="412"/>
    </location>
</feature>
<feature type="transmembrane region" description="Helical" evidence="5">
    <location>
        <begin position="252"/>
        <end position="276"/>
    </location>
</feature>
<evidence type="ECO:0000259" key="6">
    <source>
        <dbReference type="PROSITE" id="PS50801"/>
    </source>
</evidence>
<reference evidence="8" key="1">
    <citation type="journal article" date="2019" name="Int. J. Syst. Evol. Microbiol.">
        <title>The Global Catalogue of Microorganisms (GCM) 10K type strain sequencing project: providing services to taxonomists for standard genome sequencing and annotation.</title>
        <authorList>
            <consortium name="The Broad Institute Genomics Platform"/>
            <consortium name="The Broad Institute Genome Sequencing Center for Infectious Disease"/>
            <person name="Wu L."/>
            <person name="Ma J."/>
        </authorList>
    </citation>
    <scope>NUCLEOTIDE SEQUENCE [LARGE SCALE GENOMIC DNA]</scope>
    <source>
        <strain evidence="8">KCTC 42424</strain>
    </source>
</reference>
<dbReference type="InterPro" id="IPR036513">
    <property type="entry name" value="STAS_dom_sf"/>
</dbReference>
<dbReference type="InterPro" id="IPR002645">
    <property type="entry name" value="STAS_dom"/>
</dbReference>
<proteinExistence type="predicted"/>
<protein>
    <submittedName>
        <fullName evidence="7">SulP family inorganic anion transporter</fullName>
    </submittedName>
</protein>
<evidence type="ECO:0000256" key="1">
    <source>
        <dbReference type="ARBA" id="ARBA00004141"/>
    </source>
</evidence>
<organism evidence="7 8">
    <name type="scientific">Bacterioplanoides pacificum</name>
    <dbReference type="NCBI Taxonomy" id="1171596"/>
    <lineage>
        <taxon>Bacteria</taxon>
        <taxon>Pseudomonadati</taxon>
        <taxon>Pseudomonadota</taxon>
        <taxon>Gammaproteobacteria</taxon>
        <taxon>Oceanospirillales</taxon>
        <taxon>Oceanospirillaceae</taxon>
        <taxon>Bacterioplanoides</taxon>
    </lineage>
</organism>
<dbReference type="RefSeq" id="WP_376865328.1">
    <property type="nucleotide sequence ID" value="NZ_JBHRYB010000005.1"/>
</dbReference>
<dbReference type="PROSITE" id="PS50801">
    <property type="entry name" value="STAS"/>
    <property type="match status" value="1"/>
</dbReference>
<evidence type="ECO:0000256" key="4">
    <source>
        <dbReference type="ARBA" id="ARBA00023136"/>
    </source>
</evidence>
<dbReference type="EMBL" id="JBHRYB010000005">
    <property type="protein sequence ID" value="MFC3679600.1"/>
    <property type="molecule type" value="Genomic_DNA"/>
</dbReference>
<dbReference type="CDD" id="cd07042">
    <property type="entry name" value="STAS_SulP_like_sulfate_transporter"/>
    <property type="match status" value="1"/>
</dbReference>
<comment type="subcellular location">
    <subcellularLocation>
        <location evidence="1">Membrane</location>
        <topology evidence="1">Multi-pass membrane protein</topology>
    </subcellularLocation>
</comment>
<accession>A0ABV7VQL0</accession>
<evidence type="ECO:0000313" key="7">
    <source>
        <dbReference type="EMBL" id="MFC3679600.1"/>
    </source>
</evidence>
<gene>
    <name evidence="7" type="ORF">ACFOMG_05675</name>
</gene>
<keyword evidence="8" id="KW-1185">Reference proteome</keyword>
<feature type="transmembrane region" description="Helical" evidence="5">
    <location>
        <begin position="172"/>
        <end position="190"/>
    </location>
</feature>
<dbReference type="InterPro" id="IPR001902">
    <property type="entry name" value="SLC26A/SulP_fam"/>
</dbReference>
<dbReference type="Pfam" id="PF01740">
    <property type="entry name" value="STAS"/>
    <property type="match status" value="1"/>
</dbReference>
<evidence type="ECO:0000256" key="5">
    <source>
        <dbReference type="SAM" id="Phobius"/>
    </source>
</evidence>
<feature type="transmembrane region" description="Helical" evidence="5">
    <location>
        <begin position="94"/>
        <end position="115"/>
    </location>
</feature>
<dbReference type="Pfam" id="PF00916">
    <property type="entry name" value="Sulfate_transp"/>
    <property type="match status" value="1"/>
</dbReference>
<feature type="transmembrane region" description="Helical" evidence="5">
    <location>
        <begin position="20"/>
        <end position="39"/>
    </location>
</feature>
<evidence type="ECO:0000313" key="8">
    <source>
        <dbReference type="Proteomes" id="UP001595722"/>
    </source>
</evidence>
<feature type="transmembrane region" description="Helical" evidence="5">
    <location>
        <begin position="288"/>
        <end position="307"/>
    </location>
</feature>
<dbReference type="SUPFAM" id="SSF52091">
    <property type="entry name" value="SpoIIaa-like"/>
    <property type="match status" value="1"/>
</dbReference>
<feature type="transmembrane region" description="Helical" evidence="5">
    <location>
        <begin position="51"/>
        <end position="74"/>
    </location>
</feature>
<feature type="transmembrane region" description="Helical" evidence="5">
    <location>
        <begin position="122"/>
        <end position="141"/>
    </location>
</feature>
<name>A0ABV7VQL0_9GAMM</name>